<feature type="domain" description="Integrase catalytic" evidence="2">
    <location>
        <begin position="146"/>
        <end position="325"/>
    </location>
</feature>
<sequence>MQRRVDMDRLQELVRLHRMGSGGREVARLLGMSSNTERTYRVALEAAGLLAGPIADLPTLEVLKAAVEERLPRKLPPQQISSLEGWLGRIEQLWKEGVGPRGIYDTLRLEDESFREARATLSAVKRVCVRLKRVRGVQPEDVAIPVETRPGEVAQVDFGYVGRLYDPRARVMRKAWVFVMVLGYSRHLFAKIAFDQTTETWLRLHVEAFEELGGVVEVVVPDNLKAAVVRAAFGVGGSTALNRSYRELARHYGFKVDPTPAYAPEKKGKVESGVKYVKGNFFRGRANQDVDVVALALRRWVYEIAGTREHGTTHRRPLEVFRNLEQAVLRPLPALRFEPVVWREATVHRDSHVIFEKRLYSVPWKLIEKVVWVRASASTVTIFHDDQRVATHDRRGAGHRSTVDHHLPEHRADLRHRSRSYWEERADRIGPDTGRFVREVFDSDDVLHMLGPVQAIVAHLERFPRERAEGAARRASHFGTFSYQGVKNILVRALDLEPLPAGAASPGSPQESFRYARSAAELLHGKEKINERN</sequence>
<dbReference type="PROSITE" id="PS50994">
    <property type="entry name" value="INTEGRASE"/>
    <property type="match status" value="1"/>
</dbReference>
<dbReference type="InterPro" id="IPR054353">
    <property type="entry name" value="IstA-like_C"/>
</dbReference>
<dbReference type="PANTHER" id="PTHR35004">
    <property type="entry name" value="TRANSPOSASE RV3428C-RELATED"/>
    <property type="match status" value="1"/>
</dbReference>
<comment type="similarity">
    <text evidence="1">Belongs to the transposase IS21/IS408/IS1162 family.</text>
</comment>
<keyword evidence="4" id="KW-1185">Reference proteome</keyword>
<gene>
    <name evidence="3" type="ORF">AMOR_18300</name>
</gene>
<accession>A0ABM7WTN2</accession>
<evidence type="ECO:0000313" key="4">
    <source>
        <dbReference type="Proteomes" id="UP001162891"/>
    </source>
</evidence>
<dbReference type="Pfam" id="PF22483">
    <property type="entry name" value="Mu-transpos_C_2"/>
    <property type="match status" value="1"/>
</dbReference>
<dbReference type="EMBL" id="AP025591">
    <property type="protein sequence ID" value="BDG02834.1"/>
    <property type="molecule type" value="Genomic_DNA"/>
</dbReference>
<dbReference type="Pfam" id="PF00665">
    <property type="entry name" value="rve"/>
    <property type="match status" value="1"/>
</dbReference>
<evidence type="ECO:0000256" key="1">
    <source>
        <dbReference type="ARBA" id="ARBA00009277"/>
    </source>
</evidence>
<dbReference type="InterPro" id="IPR001584">
    <property type="entry name" value="Integrase_cat-core"/>
</dbReference>
<dbReference type="RefSeq" id="WP_248360518.1">
    <property type="nucleotide sequence ID" value="NZ_AP025591.1"/>
</dbReference>
<dbReference type="Gene3D" id="3.30.420.10">
    <property type="entry name" value="Ribonuclease H-like superfamily/Ribonuclease H"/>
    <property type="match status" value="1"/>
</dbReference>
<organism evidence="3 4">
    <name type="scientific">Anaeromyxobacter oryzae</name>
    <dbReference type="NCBI Taxonomy" id="2918170"/>
    <lineage>
        <taxon>Bacteria</taxon>
        <taxon>Pseudomonadati</taxon>
        <taxon>Myxococcota</taxon>
        <taxon>Myxococcia</taxon>
        <taxon>Myxococcales</taxon>
        <taxon>Cystobacterineae</taxon>
        <taxon>Anaeromyxobacteraceae</taxon>
        <taxon>Anaeromyxobacter</taxon>
    </lineage>
</organism>
<proteinExistence type="inferred from homology"/>
<dbReference type="InterPro" id="IPR012337">
    <property type="entry name" value="RNaseH-like_sf"/>
</dbReference>
<dbReference type="NCBIfam" id="NF033546">
    <property type="entry name" value="transpos_IS21"/>
    <property type="match status" value="1"/>
</dbReference>
<evidence type="ECO:0000313" key="3">
    <source>
        <dbReference type="EMBL" id="BDG02834.1"/>
    </source>
</evidence>
<protein>
    <recommendedName>
        <fullName evidence="2">Integrase catalytic domain-containing protein</fullName>
    </recommendedName>
</protein>
<dbReference type="PANTHER" id="PTHR35004:SF8">
    <property type="entry name" value="TRANSPOSASE RV3428C-RELATED"/>
    <property type="match status" value="1"/>
</dbReference>
<reference evidence="4" key="1">
    <citation type="journal article" date="2022" name="Int. J. Syst. Evol. Microbiol.">
        <title>Anaeromyxobacter oryzae sp. nov., Anaeromyxobacter diazotrophicus sp. nov. and Anaeromyxobacter paludicola sp. nov., isolated from paddy soils.</title>
        <authorList>
            <person name="Itoh H."/>
            <person name="Xu Z."/>
            <person name="Mise K."/>
            <person name="Masuda Y."/>
            <person name="Ushijima N."/>
            <person name="Hayakawa C."/>
            <person name="Shiratori Y."/>
            <person name="Senoo K."/>
        </authorList>
    </citation>
    <scope>NUCLEOTIDE SEQUENCE [LARGE SCALE GENOMIC DNA]</scope>
    <source>
        <strain evidence="4">Red232</strain>
    </source>
</reference>
<evidence type="ECO:0000259" key="2">
    <source>
        <dbReference type="PROSITE" id="PS50994"/>
    </source>
</evidence>
<dbReference type="SUPFAM" id="SSF53098">
    <property type="entry name" value="Ribonuclease H-like"/>
    <property type="match status" value="1"/>
</dbReference>
<dbReference type="InterPro" id="IPR036397">
    <property type="entry name" value="RNaseH_sf"/>
</dbReference>
<dbReference type="Proteomes" id="UP001162891">
    <property type="component" value="Chromosome"/>
</dbReference>
<name>A0ABM7WTN2_9BACT</name>